<accession>A0A0N1GZC4</accession>
<feature type="compositionally biased region" description="Basic and acidic residues" evidence="1">
    <location>
        <begin position="302"/>
        <end position="318"/>
    </location>
</feature>
<feature type="region of interest" description="Disordered" evidence="1">
    <location>
        <begin position="286"/>
        <end position="513"/>
    </location>
</feature>
<feature type="compositionally biased region" description="Pro residues" evidence="1">
    <location>
        <begin position="689"/>
        <end position="703"/>
    </location>
</feature>
<dbReference type="EMBL" id="LFJN01000031">
    <property type="protein sequence ID" value="KPI36464.1"/>
    <property type="molecule type" value="Genomic_DNA"/>
</dbReference>
<dbReference type="Proteomes" id="UP000038010">
    <property type="component" value="Unassembled WGS sequence"/>
</dbReference>
<feature type="compositionally biased region" description="Basic and acidic residues" evidence="1">
    <location>
        <begin position="106"/>
        <end position="129"/>
    </location>
</feature>
<reference evidence="2 3" key="1">
    <citation type="submission" date="2015-06" db="EMBL/GenBank/DDBJ databases">
        <title>Draft genome of the ant-associated black yeast Phialophora attae CBS 131958.</title>
        <authorList>
            <person name="Moreno L.F."/>
            <person name="Stielow B.J."/>
            <person name="de Hoog S."/>
            <person name="Vicente V.A."/>
            <person name="Weiss V.A."/>
            <person name="de Vries M."/>
            <person name="Cruz L.M."/>
            <person name="Souza E.M."/>
        </authorList>
    </citation>
    <scope>NUCLEOTIDE SEQUENCE [LARGE SCALE GENOMIC DNA]</scope>
    <source>
        <strain evidence="2 3">CBS 131958</strain>
    </source>
</reference>
<sequence length="738" mass="81194">MASYDDDRRSSRYKSDRRSRDSYDDMAYDTRDSKSTTMVRRRDDSVSSVEEVTRDFPPGERGAIYRETTVRKSGHRPVGSRSKSYENDYDYYDDRSSYSRRSRRGHRDDDTYVSRRSRKYDDRDGRRGYDSYSDYSSRSRSPPRKKDKERRKSTTEQLLTTVGLGGVAGALLGKKDKSRSRSRSRDRRSDRSRHRGRSSSSSRSRSKERGGKKSGKERGAEALKAALLAGVVEAVRARKEPGGWGGDKGKRVLTAAVSAGGVDGILSHNRDKDHSTRDVIGAAVAGLATNRIVNGARSKSRGPADDRGRRDGSADRGRSPSRGGIGDIAAGGTIAATGKKIWDRVRSRSRGRAKSRDSSYDSYDSRDAGRPKPERKRSSSVSAAVAKGLGAIGLGSAADKVDPSRRQQQSRNFDEHYDDRDRGRGYYDDASNNGYNGYRDPRDRDPRDVGALTPANGPGAVGPRAVSTSRVPSGQYRADTAPRHTGDPETDSDSDLGSSSGEEAQVKKSRKKTYITGALATVATIHAGHSIYTSVEKRNARRKALKEGDISPEEARREKNRARLQDAASVGIAALGIKGAYSEWNSMREENKEALEKKEAAERHKHKRDARRKKEQLMAAQAYREGGFHGDLPHLGPSDSPYYGSDAGHYAPSQPQSAGPVHYTDGNPFSSYSNIPAQPQPQAQHPSQQQPPNPQVYATPPPGASHYDHQPYPPQAAGYQHPYDIPPPPMGPPRADTH</sequence>
<feature type="compositionally biased region" description="Basic and acidic residues" evidence="1">
    <location>
        <begin position="545"/>
        <end position="562"/>
    </location>
</feature>
<feature type="compositionally biased region" description="Low complexity" evidence="1">
    <location>
        <begin position="130"/>
        <end position="140"/>
    </location>
</feature>
<evidence type="ECO:0000313" key="3">
    <source>
        <dbReference type="Proteomes" id="UP000038010"/>
    </source>
</evidence>
<feature type="region of interest" description="Disordered" evidence="1">
    <location>
        <begin position="592"/>
        <end position="738"/>
    </location>
</feature>
<evidence type="ECO:0000256" key="1">
    <source>
        <dbReference type="SAM" id="MobiDB-lite"/>
    </source>
</evidence>
<dbReference type="RefSeq" id="XP_017996427.1">
    <property type="nucleotide sequence ID" value="XM_018142927.1"/>
</dbReference>
<evidence type="ECO:0000313" key="2">
    <source>
        <dbReference type="EMBL" id="KPI36464.1"/>
    </source>
</evidence>
<feature type="compositionally biased region" description="Low complexity" evidence="1">
    <location>
        <begin position="327"/>
        <end position="339"/>
    </location>
</feature>
<name>A0A0N1GZC4_9EURO</name>
<feature type="compositionally biased region" description="Basic and acidic residues" evidence="1">
    <location>
        <begin position="354"/>
        <end position="372"/>
    </location>
</feature>
<feature type="compositionally biased region" description="Basic and acidic residues" evidence="1">
    <location>
        <begin position="1"/>
        <end position="58"/>
    </location>
</feature>
<gene>
    <name evidence="2" type="ORF">AB675_2917</name>
</gene>
<feature type="region of interest" description="Disordered" evidence="1">
    <location>
        <begin position="537"/>
        <end position="562"/>
    </location>
</feature>
<dbReference type="AlphaFoldDB" id="A0A0N1GZC4"/>
<feature type="compositionally biased region" description="Basic and acidic residues" evidence="1">
    <location>
        <begin position="144"/>
        <end position="154"/>
    </location>
</feature>
<feature type="compositionally biased region" description="Basic and acidic residues" evidence="1">
    <location>
        <begin position="439"/>
        <end position="448"/>
    </location>
</feature>
<feature type="region of interest" description="Disordered" evidence="1">
    <location>
        <begin position="1"/>
        <end position="221"/>
    </location>
</feature>
<dbReference type="VEuPathDB" id="FungiDB:AB675_2917"/>
<keyword evidence="3" id="KW-1185">Reference proteome</keyword>
<dbReference type="STRING" id="1664694.A0A0N1GZC4"/>
<feature type="compositionally biased region" description="Low complexity" evidence="1">
    <location>
        <begin position="676"/>
        <end position="688"/>
    </location>
</feature>
<organism evidence="2 3">
    <name type="scientific">Cyphellophora attinorum</name>
    <dbReference type="NCBI Taxonomy" id="1664694"/>
    <lineage>
        <taxon>Eukaryota</taxon>
        <taxon>Fungi</taxon>
        <taxon>Dikarya</taxon>
        <taxon>Ascomycota</taxon>
        <taxon>Pezizomycotina</taxon>
        <taxon>Eurotiomycetes</taxon>
        <taxon>Chaetothyriomycetidae</taxon>
        <taxon>Chaetothyriales</taxon>
        <taxon>Cyphellophoraceae</taxon>
        <taxon>Cyphellophora</taxon>
    </lineage>
</organism>
<feature type="compositionally biased region" description="Basic residues" evidence="1">
    <location>
        <begin position="603"/>
        <end position="614"/>
    </location>
</feature>
<proteinExistence type="predicted"/>
<dbReference type="GeneID" id="28734807"/>
<evidence type="ECO:0008006" key="4">
    <source>
        <dbReference type="Google" id="ProtNLM"/>
    </source>
</evidence>
<feature type="compositionally biased region" description="Basic and acidic residues" evidence="1">
    <location>
        <begin position="412"/>
        <end position="427"/>
    </location>
</feature>
<feature type="compositionally biased region" description="Basic residues" evidence="1">
    <location>
        <begin position="176"/>
        <end position="197"/>
    </location>
</feature>
<protein>
    <recommendedName>
        <fullName evidence="4">DUF3824 domain-containing protein</fullName>
    </recommendedName>
</protein>
<dbReference type="OrthoDB" id="5407645at2759"/>
<feature type="compositionally biased region" description="Basic and acidic residues" evidence="1">
    <location>
        <begin position="592"/>
        <end position="602"/>
    </location>
</feature>
<comment type="caution">
    <text evidence="2">The sequence shown here is derived from an EMBL/GenBank/DDBJ whole genome shotgun (WGS) entry which is preliminary data.</text>
</comment>
<feature type="compositionally biased region" description="Basic and acidic residues" evidence="1">
    <location>
        <begin position="205"/>
        <end position="221"/>
    </location>
</feature>